<organism evidence="1 2">
    <name type="scientific">Calothrix parietina FACHB-288</name>
    <dbReference type="NCBI Taxonomy" id="2692896"/>
    <lineage>
        <taxon>Bacteria</taxon>
        <taxon>Bacillati</taxon>
        <taxon>Cyanobacteriota</taxon>
        <taxon>Cyanophyceae</taxon>
        <taxon>Nostocales</taxon>
        <taxon>Calotrichaceae</taxon>
        <taxon>Calothrix</taxon>
    </lineage>
</organism>
<keyword evidence="2" id="KW-1185">Reference proteome</keyword>
<accession>A0ABR8AFT3</accession>
<proteinExistence type="predicted"/>
<evidence type="ECO:0000313" key="2">
    <source>
        <dbReference type="Proteomes" id="UP000658514"/>
    </source>
</evidence>
<evidence type="ECO:0000313" key="1">
    <source>
        <dbReference type="EMBL" id="MBD2198360.1"/>
    </source>
</evidence>
<dbReference type="RefSeq" id="WP_190545902.1">
    <property type="nucleotide sequence ID" value="NZ_CAWPNO010000074.1"/>
</dbReference>
<protein>
    <recommendedName>
        <fullName evidence="3">WYL domain-containing protein</fullName>
    </recommendedName>
</protein>
<evidence type="ECO:0008006" key="3">
    <source>
        <dbReference type="Google" id="ProtNLM"/>
    </source>
</evidence>
<comment type="caution">
    <text evidence="1">The sequence shown here is derived from an EMBL/GenBank/DDBJ whole genome shotgun (WGS) entry which is preliminary data.</text>
</comment>
<dbReference type="Proteomes" id="UP000658514">
    <property type="component" value="Unassembled WGS sequence"/>
</dbReference>
<name>A0ABR8AFT3_9CYAN</name>
<reference evidence="1 2" key="1">
    <citation type="journal article" date="2020" name="ISME J.">
        <title>Comparative genomics reveals insights into cyanobacterial evolution and habitat adaptation.</title>
        <authorList>
            <person name="Chen M.Y."/>
            <person name="Teng W.K."/>
            <person name="Zhao L."/>
            <person name="Hu C.X."/>
            <person name="Zhou Y.K."/>
            <person name="Han B.P."/>
            <person name="Song L.R."/>
            <person name="Shu W.S."/>
        </authorList>
    </citation>
    <scope>NUCLEOTIDE SEQUENCE [LARGE SCALE GENOMIC DNA]</scope>
    <source>
        <strain evidence="1 2">FACHB-288</strain>
    </source>
</reference>
<dbReference type="EMBL" id="JACJQH010000040">
    <property type="protein sequence ID" value="MBD2198360.1"/>
    <property type="molecule type" value="Genomic_DNA"/>
</dbReference>
<sequence length="73" mass="8977">MCNITTDIDREIDFLMQERDRLTLYWFELGEADRTCNLPPSYSENYWYLLGWHDRDYQIEIAFQPESSTFEHF</sequence>
<gene>
    <name evidence="1" type="ORF">H6G24_23110</name>
</gene>